<dbReference type="Proteomes" id="UP000494172">
    <property type="component" value="Unassembled WGS sequence"/>
</dbReference>
<dbReference type="Pfam" id="PF09486">
    <property type="entry name" value="HrpB7"/>
    <property type="match status" value="1"/>
</dbReference>
<sequence length="165" mass="18637">MRTISRRIAALKRAGARRERMEPELRGALDAHRREHAELQACVERTMARLAELDAIAAQQRARIAGMMTGTAPFAIDDFDGCRRYLEVIETQARATQAELDTHRDAMAAKDEQVAQARRAIAQNRGRIDLCRTRTTQLERSLDRIELDAEDEAAEELALARRGRA</sequence>
<dbReference type="AlphaFoldDB" id="A0A9Q9SGZ0"/>
<dbReference type="EMBL" id="CABVPX010000007">
    <property type="protein sequence ID" value="VWB50738.1"/>
    <property type="molecule type" value="Genomic_DNA"/>
</dbReference>
<evidence type="ECO:0000313" key="1">
    <source>
        <dbReference type="EMBL" id="VWB50738.1"/>
    </source>
</evidence>
<gene>
    <name evidence="1" type="ORF">BAR24066_02309</name>
</gene>
<proteinExistence type="predicted"/>
<name>A0A9Q9SGZ0_9BURK</name>
<accession>A0A9Q9SGZ0</accession>
<evidence type="ECO:0000313" key="2">
    <source>
        <dbReference type="Proteomes" id="UP000494172"/>
    </source>
</evidence>
<reference evidence="1 2" key="1">
    <citation type="submission" date="2019-09" db="EMBL/GenBank/DDBJ databases">
        <authorList>
            <person name="Depoorter E."/>
        </authorList>
    </citation>
    <scope>NUCLEOTIDE SEQUENCE [LARGE SCALE GENOMIC DNA]</scope>
    <source>
        <strain evidence="1">LMG 24066</strain>
    </source>
</reference>
<dbReference type="RefSeq" id="WP_174992398.1">
    <property type="nucleotide sequence ID" value="NZ_CABVPX010000007.1"/>
</dbReference>
<organism evidence="1 2">
    <name type="scientific">Burkholderia arboris</name>
    <dbReference type="NCBI Taxonomy" id="488730"/>
    <lineage>
        <taxon>Bacteria</taxon>
        <taxon>Pseudomonadati</taxon>
        <taxon>Pseudomonadota</taxon>
        <taxon>Betaproteobacteria</taxon>
        <taxon>Burkholderiales</taxon>
        <taxon>Burkholderiaceae</taxon>
        <taxon>Burkholderia</taxon>
        <taxon>Burkholderia cepacia complex</taxon>
    </lineage>
</organism>
<dbReference type="InterPro" id="IPR013392">
    <property type="entry name" value="T3SS_HrpB7"/>
</dbReference>
<comment type="caution">
    <text evidence="1">The sequence shown here is derived from an EMBL/GenBank/DDBJ whole genome shotgun (WGS) entry which is preliminary data.</text>
</comment>
<protein>
    <submittedName>
        <fullName evidence="1">Type III secretion protein HrpB7</fullName>
    </submittedName>
</protein>